<dbReference type="InterPro" id="IPR002053">
    <property type="entry name" value="Glyco_hydro_25"/>
</dbReference>
<dbReference type="GO" id="GO:0009253">
    <property type="term" value="P:peptidoglycan catabolic process"/>
    <property type="evidence" value="ECO:0007669"/>
    <property type="project" value="InterPro"/>
</dbReference>
<comment type="similarity">
    <text evidence="1">Belongs to the glycosyl hydrolase 25 family.</text>
</comment>
<accession>A0A840FEX4</accession>
<dbReference type="Pfam" id="PF01183">
    <property type="entry name" value="Glyco_hydro_25"/>
    <property type="match status" value="1"/>
</dbReference>
<dbReference type="GO" id="GO:0003796">
    <property type="term" value="F:lysozyme activity"/>
    <property type="evidence" value="ECO:0007669"/>
    <property type="project" value="InterPro"/>
</dbReference>
<dbReference type="EMBL" id="JACIEV010000005">
    <property type="protein sequence ID" value="MBB4154284.1"/>
    <property type="molecule type" value="Genomic_DNA"/>
</dbReference>
<dbReference type="SUPFAM" id="SSF51445">
    <property type="entry name" value="(Trans)glycosidases"/>
    <property type="match status" value="1"/>
</dbReference>
<proteinExistence type="inferred from homology"/>
<dbReference type="PANTHER" id="PTHR34135">
    <property type="entry name" value="LYSOZYME"/>
    <property type="match status" value="1"/>
</dbReference>
<dbReference type="RefSeq" id="WP_343051023.1">
    <property type="nucleotide sequence ID" value="NZ_JACIEV010000005.1"/>
</dbReference>
<reference evidence="2 3" key="1">
    <citation type="submission" date="2020-08" db="EMBL/GenBank/DDBJ databases">
        <title>Genomic Encyclopedia of Type Strains, Phase IV (KMG-IV): sequencing the most valuable type-strain genomes for metagenomic binning, comparative biology and taxonomic classification.</title>
        <authorList>
            <person name="Goeker M."/>
        </authorList>
    </citation>
    <scope>NUCLEOTIDE SEQUENCE [LARGE SCALE GENOMIC DNA]</scope>
    <source>
        <strain evidence="2 3">YC6723</strain>
    </source>
</reference>
<dbReference type="PROSITE" id="PS51904">
    <property type="entry name" value="GLYCOSYL_HYDROL_F25_2"/>
    <property type="match status" value="1"/>
</dbReference>
<comment type="caution">
    <text evidence="2">The sequence shown here is derived from an EMBL/GenBank/DDBJ whole genome shotgun (WGS) entry which is preliminary data.</text>
</comment>
<protein>
    <submittedName>
        <fullName evidence="2">Lysozyme</fullName>
    </submittedName>
</protein>
<name>A0A840FEX4_9SPHN</name>
<sequence length="228" mass="25088">MLDRFGYGTRLIALLVFAGVLCLAVWMSATAWHPSVARYPVQGVDLPENPPPVEWPMLRARGADFAYIVATSGADRRDPSFEANWAALPDAGLRRGALHLYSLCQPGLAQANAFNAVVPQADDALPAAVDVSYRDDCATRPDKAALIADLTRFAKTVEIHLRHPVILRISRAVEGDYELSAALDRPLWTMGNFIAPGYTARPWRLWRASDLRRVDGMKGPVNWNVVAP</sequence>
<dbReference type="AlphaFoldDB" id="A0A840FEX4"/>
<keyword evidence="3" id="KW-1185">Reference proteome</keyword>
<dbReference type="PANTHER" id="PTHR34135:SF2">
    <property type="entry name" value="LYSOZYME"/>
    <property type="match status" value="1"/>
</dbReference>
<dbReference type="Gene3D" id="3.20.20.80">
    <property type="entry name" value="Glycosidases"/>
    <property type="match status" value="1"/>
</dbReference>
<gene>
    <name evidence="2" type="ORF">GGQ80_002194</name>
</gene>
<evidence type="ECO:0000313" key="2">
    <source>
        <dbReference type="EMBL" id="MBB4154284.1"/>
    </source>
</evidence>
<dbReference type="GO" id="GO:0016998">
    <property type="term" value="P:cell wall macromolecule catabolic process"/>
    <property type="evidence" value="ECO:0007669"/>
    <property type="project" value="InterPro"/>
</dbReference>
<organism evidence="2 3">
    <name type="scientific">Sphingomonas jinjuensis</name>
    <dbReference type="NCBI Taxonomy" id="535907"/>
    <lineage>
        <taxon>Bacteria</taxon>
        <taxon>Pseudomonadati</taxon>
        <taxon>Pseudomonadota</taxon>
        <taxon>Alphaproteobacteria</taxon>
        <taxon>Sphingomonadales</taxon>
        <taxon>Sphingomonadaceae</taxon>
        <taxon>Sphingomonas</taxon>
    </lineage>
</organism>
<evidence type="ECO:0000256" key="1">
    <source>
        <dbReference type="ARBA" id="ARBA00010646"/>
    </source>
</evidence>
<dbReference type="Proteomes" id="UP000529795">
    <property type="component" value="Unassembled WGS sequence"/>
</dbReference>
<dbReference type="GO" id="GO:0016052">
    <property type="term" value="P:carbohydrate catabolic process"/>
    <property type="evidence" value="ECO:0007669"/>
    <property type="project" value="TreeGrafter"/>
</dbReference>
<dbReference type="InterPro" id="IPR017853">
    <property type="entry name" value="GH"/>
</dbReference>
<evidence type="ECO:0000313" key="3">
    <source>
        <dbReference type="Proteomes" id="UP000529795"/>
    </source>
</evidence>